<proteinExistence type="predicted"/>
<keyword evidence="2" id="KW-1185">Reference proteome</keyword>
<comment type="caution">
    <text evidence="1">The sequence shown here is derived from an EMBL/GenBank/DDBJ whole genome shotgun (WGS) entry which is preliminary data.</text>
</comment>
<protein>
    <submittedName>
        <fullName evidence="1">Uncharacterized protein</fullName>
    </submittedName>
</protein>
<evidence type="ECO:0000313" key="1">
    <source>
        <dbReference type="EMBL" id="KAJ2781714.1"/>
    </source>
</evidence>
<name>A0ACC1KBR0_9FUNG</name>
<organism evidence="1 2">
    <name type="scientific">Coemansia linderi</name>
    <dbReference type="NCBI Taxonomy" id="2663919"/>
    <lineage>
        <taxon>Eukaryota</taxon>
        <taxon>Fungi</taxon>
        <taxon>Fungi incertae sedis</taxon>
        <taxon>Zoopagomycota</taxon>
        <taxon>Kickxellomycotina</taxon>
        <taxon>Kickxellomycetes</taxon>
        <taxon>Kickxellales</taxon>
        <taxon>Kickxellaceae</taxon>
        <taxon>Coemansia</taxon>
    </lineage>
</organism>
<reference evidence="1" key="1">
    <citation type="submission" date="2022-07" db="EMBL/GenBank/DDBJ databases">
        <title>Phylogenomic reconstructions and comparative analyses of Kickxellomycotina fungi.</title>
        <authorList>
            <person name="Reynolds N.K."/>
            <person name="Stajich J.E."/>
            <person name="Barry K."/>
            <person name="Grigoriev I.V."/>
            <person name="Crous P."/>
            <person name="Smith M.E."/>
        </authorList>
    </citation>
    <scope>NUCLEOTIDE SEQUENCE</scope>
    <source>
        <strain evidence="1">BCRC 34191</strain>
    </source>
</reference>
<evidence type="ECO:0000313" key="2">
    <source>
        <dbReference type="Proteomes" id="UP001140066"/>
    </source>
</evidence>
<accession>A0ACC1KBR0</accession>
<dbReference type="EMBL" id="JANBUK010001378">
    <property type="protein sequence ID" value="KAJ2781714.1"/>
    <property type="molecule type" value="Genomic_DNA"/>
</dbReference>
<dbReference type="Proteomes" id="UP001140066">
    <property type="component" value="Unassembled WGS sequence"/>
</dbReference>
<sequence>MSAKRSYQETAPTVARRENDFPGNDEGFIRSYFNRGNDSANRPLTIDEQRRQLPAFKHRMQLLYAIEKHSVVIVVGEPGSGKSTQLPQYLYEAGWSANGKTIGCTQPRRIAAAMLAQRVSQEMGVELGTTVGYSVRFSDAFSPEATRIKYLTDGTLIRECLSDPLLSAYSVIMVDEAQDRSIATDMLLALLKKILRKRKNDLRVVISSASLDAERFRTYFASDDAIATADALGNATILSISGRVFPVDTHYPALPCENYLAASVEAVMNIHSNEPAGDILVFLPGKDDIARALADTHELALTDGRLGSMMLVALSAGLSQEEQRQVFDPTPAGKRKVVFSTNVAETSVTIEGIVYVVDCGFVKQRMFDPATGIDRLVTQPISKSSAVQRAGRAGRTQPGKVYRLYTSEAFKSGLFLRHDVPEVCRLPLAPMVLTLMALGVSNLVRFDYFQPPPPELLSHALEHLANLGAIEPQRAVLTPEFGIHLAELPLDPQLGACLLNAAQKFHCLREALAAVAMLAIGNDPFVVPGDQRAEAELDKREFMVQEGDVLTFVNALVACQETPAKLRSQWCRLHFLSSRTLEQADRVSRQLEGYLIRMGYSRERCRQSCGQDFSRLQKCLASGLFVNAARLEADGSYRLFRGGPALWIHPSSVLFPETARPKFVVFAEAMETTKLYMRGITAIDLCWLTEVAPHYYTAE</sequence>
<gene>
    <name evidence="1" type="ORF">GGI18_003691</name>
</gene>